<keyword evidence="15" id="KW-1185">Reference proteome</keyword>
<comment type="similarity">
    <text evidence="2 12 13">Belongs to the ATPase A chain family.</text>
</comment>
<dbReference type="InterPro" id="IPR000568">
    <property type="entry name" value="ATP_synth_F0_asu"/>
</dbReference>
<evidence type="ECO:0000256" key="13">
    <source>
        <dbReference type="RuleBase" id="RU000483"/>
    </source>
</evidence>
<dbReference type="InterPro" id="IPR023011">
    <property type="entry name" value="ATP_synth_F0_asu_AS"/>
</dbReference>
<feature type="transmembrane region" description="Helical" evidence="12">
    <location>
        <begin position="160"/>
        <end position="179"/>
    </location>
</feature>
<evidence type="ECO:0000256" key="9">
    <source>
        <dbReference type="ARBA" id="ARBA00023065"/>
    </source>
</evidence>
<keyword evidence="8 12" id="KW-1133">Transmembrane helix</keyword>
<evidence type="ECO:0000313" key="14">
    <source>
        <dbReference type="EMBL" id="TBO29345.1"/>
    </source>
</evidence>
<keyword evidence="11 12" id="KW-0066">ATP synthesis</keyword>
<feature type="transmembrane region" description="Helical" evidence="12">
    <location>
        <begin position="50"/>
        <end position="68"/>
    </location>
</feature>
<feature type="transmembrane region" description="Helical" evidence="12">
    <location>
        <begin position="270"/>
        <end position="295"/>
    </location>
</feature>
<comment type="subcellular location">
    <subcellularLocation>
        <location evidence="12 13">Cell membrane</location>
        <topology evidence="12 13">Multi-pass membrane protein</topology>
    </subcellularLocation>
    <subcellularLocation>
        <location evidence="1">Membrane</location>
        <topology evidence="1">Multi-pass membrane protein</topology>
    </subcellularLocation>
</comment>
<sequence length="302" mass="32692">MSAEAHAAAHAPTAPEYIGHHLTHLQYNLVGKTGNQSQIVDWTYLNVDSLFWSITTGLLAVFFLWRAASKSTSGVPGRFQGLVEMLVEMVDTQAKGIIHNAASRKAVAPLALTVFMWIFFMNAMDMIPVDLIPRLWEGAYAAAGHDPHHAYMRVVPTADLSTTLGLSISVLLVCLYYNMKIKGVGGWIKELFTAPFHAHGLAALALAPANFALNLVEFGAKTISHGMRLFGNMYAGELVFMLIALLGAAVGSTLTAGGAGLWVLHLFAGSAWAIFHIMVIALQAFIFMMLTLVYIGQAHEGH</sequence>
<dbReference type="GO" id="GO:0042777">
    <property type="term" value="P:proton motive force-driven plasma membrane ATP synthesis"/>
    <property type="evidence" value="ECO:0007669"/>
    <property type="project" value="TreeGrafter"/>
</dbReference>
<dbReference type="InterPro" id="IPR045082">
    <property type="entry name" value="ATP_syn_F0_a_bact/chloroplast"/>
</dbReference>
<proteinExistence type="inferred from homology"/>
<gene>
    <name evidence="12 14" type="primary">atpB</name>
    <name evidence="14" type="ORF">EYS42_13125</name>
</gene>
<evidence type="ECO:0000256" key="8">
    <source>
        <dbReference type="ARBA" id="ARBA00022989"/>
    </source>
</evidence>
<dbReference type="Gene3D" id="1.20.120.220">
    <property type="entry name" value="ATP synthase, F0 complex, subunit A"/>
    <property type="match status" value="1"/>
</dbReference>
<feature type="transmembrane region" description="Helical" evidence="12">
    <location>
        <begin position="106"/>
        <end position="124"/>
    </location>
</feature>
<evidence type="ECO:0000313" key="15">
    <source>
        <dbReference type="Proteomes" id="UP000292120"/>
    </source>
</evidence>
<dbReference type="EMBL" id="SIXI01000005">
    <property type="protein sequence ID" value="TBO29345.1"/>
    <property type="molecule type" value="Genomic_DNA"/>
</dbReference>
<dbReference type="OrthoDB" id="9789241at2"/>
<dbReference type="NCBIfam" id="TIGR01131">
    <property type="entry name" value="ATP_synt_6_or_A"/>
    <property type="match status" value="1"/>
</dbReference>
<dbReference type="RefSeq" id="WP_130968640.1">
    <property type="nucleotide sequence ID" value="NZ_SIXI01000005.1"/>
</dbReference>
<dbReference type="PANTHER" id="PTHR42823">
    <property type="entry name" value="ATP SYNTHASE SUBUNIT A, CHLOROPLASTIC"/>
    <property type="match status" value="1"/>
</dbReference>
<evidence type="ECO:0000256" key="10">
    <source>
        <dbReference type="ARBA" id="ARBA00023136"/>
    </source>
</evidence>
<name>A0A4Q9GWC9_9BURK</name>
<dbReference type="NCBIfam" id="NF004477">
    <property type="entry name" value="PRK05815.1-1"/>
    <property type="match status" value="1"/>
</dbReference>
<comment type="caution">
    <text evidence="14">The sequence shown here is derived from an EMBL/GenBank/DDBJ whole genome shotgun (WGS) entry which is preliminary data.</text>
</comment>
<keyword evidence="7 12" id="KW-0375">Hydrogen ion transport</keyword>
<reference evidence="14 15" key="1">
    <citation type="submission" date="2019-02" db="EMBL/GenBank/DDBJ databases">
        <title>Aquabacterium sp. strain KMB7.</title>
        <authorList>
            <person name="Chen W.-M."/>
        </authorList>
    </citation>
    <scope>NUCLEOTIDE SEQUENCE [LARGE SCALE GENOMIC DNA]</scope>
    <source>
        <strain evidence="14 15">KMB7</strain>
    </source>
</reference>
<feature type="transmembrane region" description="Helical" evidence="12">
    <location>
        <begin position="238"/>
        <end position="264"/>
    </location>
</feature>
<dbReference type="HAMAP" id="MF_01393">
    <property type="entry name" value="ATP_synth_a_bact"/>
    <property type="match status" value="1"/>
</dbReference>
<keyword evidence="5 12" id="KW-0138">CF(0)</keyword>
<accession>A0A4Q9GWC9</accession>
<keyword evidence="3 12" id="KW-0813">Transport</keyword>
<evidence type="ECO:0000256" key="6">
    <source>
        <dbReference type="ARBA" id="ARBA00022692"/>
    </source>
</evidence>
<keyword evidence="4 12" id="KW-1003">Cell membrane</keyword>
<keyword evidence="9 12" id="KW-0406">Ion transport</keyword>
<evidence type="ECO:0000256" key="1">
    <source>
        <dbReference type="ARBA" id="ARBA00004141"/>
    </source>
</evidence>
<evidence type="ECO:0000256" key="5">
    <source>
        <dbReference type="ARBA" id="ARBA00022547"/>
    </source>
</evidence>
<dbReference type="PANTHER" id="PTHR42823:SF3">
    <property type="entry name" value="ATP SYNTHASE SUBUNIT A, CHLOROPLASTIC"/>
    <property type="match status" value="1"/>
</dbReference>
<keyword evidence="6 12" id="KW-0812">Transmembrane</keyword>
<dbReference type="GO" id="GO:0005886">
    <property type="term" value="C:plasma membrane"/>
    <property type="evidence" value="ECO:0007669"/>
    <property type="project" value="UniProtKB-SubCell"/>
</dbReference>
<evidence type="ECO:0000256" key="4">
    <source>
        <dbReference type="ARBA" id="ARBA00022475"/>
    </source>
</evidence>
<evidence type="ECO:0000256" key="11">
    <source>
        <dbReference type="ARBA" id="ARBA00023310"/>
    </source>
</evidence>
<evidence type="ECO:0000256" key="2">
    <source>
        <dbReference type="ARBA" id="ARBA00006810"/>
    </source>
</evidence>
<dbReference type="FunFam" id="1.20.120.220:FF:000002">
    <property type="entry name" value="ATP synthase subunit a"/>
    <property type="match status" value="1"/>
</dbReference>
<dbReference type="PROSITE" id="PS00449">
    <property type="entry name" value="ATPASE_A"/>
    <property type="match status" value="1"/>
</dbReference>
<evidence type="ECO:0000256" key="3">
    <source>
        <dbReference type="ARBA" id="ARBA00022448"/>
    </source>
</evidence>
<protein>
    <recommendedName>
        <fullName evidence="12 13">ATP synthase subunit a</fullName>
    </recommendedName>
    <alternativeName>
        <fullName evidence="12">ATP synthase F0 sector subunit a</fullName>
    </alternativeName>
    <alternativeName>
        <fullName evidence="12">F-ATPase subunit 6</fullName>
    </alternativeName>
</protein>
<dbReference type="Pfam" id="PF00119">
    <property type="entry name" value="ATP-synt_A"/>
    <property type="match status" value="1"/>
</dbReference>
<evidence type="ECO:0000256" key="7">
    <source>
        <dbReference type="ARBA" id="ARBA00022781"/>
    </source>
</evidence>
<dbReference type="SUPFAM" id="SSF81336">
    <property type="entry name" value="F1F0 ATP synthase subunit A"/>
    <property type="match status" value="1"/>
</dbReference>
<organism evidence="14 15">
    <name type="scientific">Aquabacterium lacunae</name>
    <dbReference type="NCBI Taxonomy" id="2528630"/>
    <lineage>
        <taxon>Bacteria</taxon>
        <taxon>Pseudomonadati</taxon>
        <taxon>Pseudomonadota</taxon>
        <taxon>Betaproteobacteria</taxon>
        <taxon>Burkholderiales</taxon>
        <taxon>Aquabacterium</taxon>
    </lineage>
</organism>
<dbReference type="GO" id="GO:0045259">
    <property type="term" value="C:proton-transporting ATP synthase complex"/>
    <property type="evidence" value="ECO:0007669"/>
    <property type="project" value="UniProtKB-KW"/>
</dbReference>
<dbReference type="Proteomes" id="UP000292120">
    <property type="component" value="Unassembled WGS sequence"/>
</dbReference>
<dbReference type="CDD" id="cd00310">
    <property type="entry name" value="ATP-synt_Fo_a_6"/>
    <property type="match status" value="1"/>
</dbReference>
<comment type="function">
    <text evidence="12 13">Key component of the proton channel; it plays a direct role in the translocation of protons across the membrane.</text>
</comment>
<evidence type="ECO:0000256" key="12">
    <source>
        <dbReference type="HAMAP-Rule" id="MF_01393"/>
    </source>
</evidence>
<dbReference type="InterPro" id="IPR035908">
    <property type="entry name" value="F0_ATP_A_sf"/>
</dbReference>
<dbReference type="AlphaFoldDB" id="A0A4Q9GWC9"/>
<dbReference type="GO" id="GO:0046933">
    <property type="term" value="F:proton-transporting ATP synthase activity, rotational mechanism"/>
    <property type="evidence" value="ECO:0007669"/>
    <property type="project" value="UniProtKB-UniRule"/>
</dbReference>
<keyword evidence="10 12" id="KW-0472">Membrane</keyword>